<dbReference type="InterPro" id="IPR001436">
    <property type="entry name" value="Alpha-crystallin/sHSP_animal"/>
</dbReference>
<dbReference type="GO" id="GO:0005737">
    <property type="term" value="C:cytoplasm"/>
    <property type="evidence" value="ECO:0007669"/>
    <property type="project" value="TreeGrafter"/>
</dbReference>
<dbReference type="PRINTS" id="PR00299">
    <property type="entry name" value="ACRYSTALLIN"/>
</dbReference>
<feature type="domain" description="SHSP" evidence="4">
    <location>
        <begin position="126"/>
        <end position="233"/>
    </location>
</feature>
<comment type="caution">
    <text evidence="5">The sequence shown here is derived from an EMBL/GenBank/DDBJ whole genome shotgun (WGS) entry which is preliminary data.</text>
</comment>
<proteinExistence type="inferred from homology"/>
<gene>
    <name evidence="5" type="ORF">OS493_020248</name>
</gene>
<evidence type="ECO:0000313" key="6">
    <source>
        <dbReference type="Proteomes" id="UP001163046"/>
    </source>
</evidence>
<dbReference type="PANTHER" id="PTHR45640:SF26">
    <property type="entry name" value="RE23625P"/>
    <property type="match status" value="1"/>
</dbReference>
<evidence type="ECO:0000313" key="5">
    <source>
        <dbReference type="EMBL" id="KAJ7384667.1"/>
    </source>
</evidence>
<dbReference type="InterPro" id="IPR008978">
    <property type="entry name" value="HSP20-like_chaperone"/>
</dbReference>
<organism evidence="5 6">
    <name type="scientific">Desmophyllum pertusum</name>
    <dbReference type="NCBI Taxonomy" id="174260"/>
    <lineage>
        <taxon>Eukaryota</taxon>
        <taxon>Metazoa</taxon>
        <taxon>Cnidaria</taxon>
        <taxon>Anthozoa</taxon>
        <taxon>Hexacorallia</taxon>
        <taxon>Scleractinia</taxon>
        <taxon>Caryophylliina</taxon>
        <taxon>Caryophylliidae</taxon>
        <taxon>Desmophyllum</taxon>
    </lineage>
</organism>
<protein>
    <recommendedName>
        <fullName evidence="4">SHSP domain-containing protein</fullName>
    </recommendedName>
</protein>
<dbReference type="InterPro" id="IPR002068">
    <property type="entry name" value="A-crystallin/Hsp20_dom"/>
</dbReference>
<reference evidence="5" key="1">
    <citation type="submission" date="2023-01" db="EMBL/GenBank/DDBJ databases">
        <title>Genome assembly of the deep-sea coral Lophelia pertusa.</title>
        <authorList>
            <person name="Herrera S."/>
            <person name="Cordes E."/>
        </authorList>
    </citation>
    <scope>NUCLEOTIDE SEQUENCE</scope>
    <source>
        <strain evidence="5">USNM1676648</strain>
        <tissue evidence="5">Polyp</tissue>
    </source>
</reference>
<keyword evidence="6" id="KW-1185">Reference proteome</keyword>
<sequence length="253" mass="28779">MALVFRFPTYHPCSDYNRAPRSYDFFHDLWREIAQAYEQQEGNSCCQQRNERPHQGSIKIATVQLNQYKPEEISLEVDSENVTLHGQHRSEREDGFETSEFRRVLKLPQGVDPTTVTSRATQDGGALVIEGTKREEKKADDGKFEAKLDFSGFKPEEIKIQQRGNELTITGKHTSEDGEFHLSRDYSRRLLLPDDVDLSSVTSRLSKEGLLAIEASRDPALLPRERTVDVTMEKDEADEAKQTESAEEGETGN</sequence>
<dbReference type="Proteomes" id="UP001163046">
    <property type="component" value="Unassembled WGS sequence"/>
</dbReference>
<evidence type="ECO:0000256" key="1">
    <source>
        <dbReference type="PROSITE-ProRule" id="PRU00285"/>
    </source>
</evidence>
<dbReference type="Gene3D" id="2.60.40.790">
    <property type="match status" value="2"/>
</dbReference>
<dbReference type="GO" id="GO:0051082">
    <property type="term" value="F:unfolded protein binding"/>
    <property type="evidence" value="ECO:0007669"/>
    <property type="project" value="TreeGrafter"/>
</dbReference>
<dbReference type="OrthoDB" id="1431247at2759"/>
<accession>A0A9W9ZN10</accession>
<dbReference type="GO" id="GO:0042026">
    <property type="term" value="P:protein refolding"/>
    <property type="evidence" value="ECO:0007669"/>
    <property type="project" value="TreeGrafter"/>
</dbReference>
<dbReference type="AlphaFoldDB" id="A0A9W9ZN10"/>
<evidence type="ECO:0000256" key="3">
    <source>
        <dbReference type="SAM" id="MobiDB-lite"/>
    </source>
</evidence>
<comment type="similarity">
    <text evidence="1 2">Belongs to the small heat shock protein (HSP20) family.</text>
</comment>
<dbReference type="PROSITE" id="PS01031">
    <property type="entry name" value="SHSP"/>
    <property type="match status" value="1"/>
</dbReference>
<dbReference type="CDD" id="cd06526">
    <property type="entry name" value="metazoan_ACD"/>
    <property type="match status" value="2"/>
</dbReference>
<dbReference type="GO" id="GO:0009408">
    <property type="term" value="P:response to heat"/>
    <property type="evidence" value="ECO:0007669"/>
    <property type="project" value="TreeGrafter"/>
</dbReference>
<dbReference type="Pfam" id="PF00011">
    <property type="entry name" value="HSP20"/>
    <property type="match status" value="1"/>
</dbReference>
<dbReference type="GO" id="GO:0005634">
    <property type="term" value="C:nucleus"/>
    <property type="evidence" value="ECO:0007669"/>
    <property type="project" value="TreeGrafter"/>
</dbReference>
<dbReference type="PANTHER" id="PTHR45640">
    <property type="entry name" value="HEAT SHOCK PROTEIN HSP-12.2-RELATED"/>
    <property type="match status" value="1"/>
</dbReference>
<feature type="region of interest" description="Disordered" evidence="3">
    <location>
        <begin position="224"/>
        <end position="253"/>
    </location>
</feature>
<name>A0A9W9ZN10_9CNID</name>
<dbReference type="EMBL" id="MU825885">
    <property type="protein sequence ID" value="KAJ7384667.1"/>
    <property type="molecule type" value="Genomic_DNA"/>
</dbReference>
<feature type="compositionally biased region" description="Basic and acidic residues" evidence="3">
    <location>
        <begin position="224"/>
        <end position="244"/>
    </location>
</feature>
<evidence type="ECO:0000259" key="4">
    <source>
        <dbReference type="PROSITE" id="PS01031"/>
    </source>
</evidence>
<evidence type="ECO:0000256" key="2">
    <source>
        <dbReference type="RuleBase" id="RU003616"/>
    </source>
</evidence>
<dbReference type="SUPFAM" id="SSF49764">
    <property type="entry name" value="HSP20-like chaperones"/>
    <property type="match status" value="2"/>
</dbReference>